<feature type="transmembrane region" description="Helical" evidence="5">
    <location>
        <begin position="58"/>
        <end position="75"/>
    </location>
</feature>
<keyword evidence="8" id="KW-0067">ATP-binding</keyword>
<feature type="domain" description="Response regulatory" evidence="7">
    <location>
        <begin position="460"/>
        <end position="577"/>
    </location>
</feature>
<evidence type="ECO:0000256" key="2">
    <source>
        <dbReference type="ARBA" id="ARBA00012438"/>
    </source>
</evidence>
<evidence type="ECO:0000256" key="5">
    <source>
        <dbReference type="SAM" id="Phobius"/>
    </source>
</evidence>
<feature type="transmembrane region" description="Helical" evidence="5">
    <location>
        <begin position="130"/>
        <end position="148"/>
    </location>
</feature>
<feature type="transmembrane region" description="Helical" evidence="5">
    <location>
        <begin position="168"/>
        <end position="190"/>
    </location>
</feature>
<gene>
    <name evidence="8" type="ORF">ABFZ84_01310</name>
</gene>
<organism evidence="8 9">
    <name type="scientific">Hyphococcus lacteus</name>
    <dbReference type="NCBI Taxonomy" id="3143536"/>
    <lineage>
        <taxon>Bacteria</taxon>
        <taxon>Pseudomonadati</taxon>
        <taxon>Pseudomonadota</taxon>
        <taxon>Alphaproteobacteria</taxon>
        <taxon>Parvularculales</taxon>
        <taxon>Parvularculaceae</taxon>
        <taxon>Hyphococcus</taxon>
    </lineage>
</organism>
<evidence type="ECO:0000259" key="7">
    <source>
        <dbReference type="PROSITE" id="PS50110"/>
    </source>
</evidence>
<dbReference type="Pfam" id="PF00072">
    <property type="entry name" value="Response_reg"/>
    <property type="match status" value="1"/>
</dbReference>
<keyword evidence="5" id="KW-0812">Transmembrane</keyword>
<dbReference type="SUPFAM" id="SSF52172">
    <property type="entry name" value="CheY-like"/>
    <property type="match status" value="1"/>
</dbReference>
<name>A0ABV3Z3W0_9PROT</name>
<dbReference type="InterPro" id="IPR036097">
    <property type="entry name" value="HisK_dim/P_sf"/>
</dbReference>
<keyword evidence="8" id="KW-0547">Nucleotide-binding</keyword>
<keyword evidence="5" id="KW-1133">Transmembrane helix</keyword>
<feature type="transmembrane region" description="Helical" evidence="5">
    <location>
        <begin position="82"/>
        <end position="101"/>
    </location>
</feature>
<dbReference type="Pfam" id="PF00512">
    <property type="entry name" value="HisKA"/>
    <property type="match status" value="1"/>
</dbReference>
<dbReference type="SUPFAM" id="SSF47384">
    <property type="entry name" value="Homodimeric domain of signal transducing histidine kinase"/>
    <property type="match status" value="1"/>
</dbReference>
<feature type="transmembrane region" description="Helical" evidence="5">
    <location>
        <begin position="107"/>
        <end position="125"/>
    </location>
</feature>
<evidence type="ECO:0000256" key="1">
    <source>
        <dbReference type="ARBA" id="ARBA00000085"/>
    </source>
</evidence>
<dbReference type="EC" id="2.7.13.3" evidence="2"/>
<dbReference type="InterPro" id="IPR005467">
    <property type="entry name" value="His_kinase_dom"/>
</dbReference>
<dbReference type="Proteomes" id="UP001560685">
    <property type="component" value="Unassembled WGS sequence"/>
</dbReference>
<dbReference type="PROSITE" id="PS50110">
    <property type="entry name" value="RESPONSE_REGULATORY"/>
    <property type="match status" value="1"/>
</dbReference>
<dbReference type="CDD" id="cd17546">
    <property type="entry name" value="REC_hyHK_CKI1_RcsC-like"/>
    <property type="match status" value="1"/>
</dbReference>
<feature type="modified residue" description="4-aspartylphosphate" evidence="4">
    <location>
        <position position="509"/>
    </location>
</feature>
<dbReference type="Gene3D" id="3.40.50.2300">
    <property type="match status" value="1"/>
</dbReference>
<dbReference type="CDD" id="cd00082">
    <property type="entry name" value="HisKA"/>
    <property type="match status" value="1"/>
</dbReference>
<dbReference type="EMBL" id="JBEHZE010000001">
    <property type="protein sequence ID" value="MEX6632176.1"/>
    <property type="molecule type" value="Genomic_DNA"/>
</dbReference>
<protein>
    <recommendedName>
        <fullName evidence="2">histidine kinase</fullName>
        <ecNumber evidence="2">2.7.13.3</ecNumber>
    </recommendedName>
</protein>
<comment type="caution">
    <text evidence="8">The sequence shown here is derived from an EMBL/GenBank/DDBJ whole genome shotgun (WGS) entry which is preliminary data.</text>
</comment>
<dbReference type="Gene3D" id="1.10.287.130">
    <property type="match status" value="1"/>
</dbReference>
<dbReference type="PROSITE" id="PS50109">
    <property type="entry name" value="HIS_KIN"/>
    <property type="match status" value="1"/>
</dbReference>
<keyword evidence="3 4" id="KW-0597">Phosphoprotein</keyword>
<dbReference type="PANTHER" id="PTHR45339">
    <property type="entry name" value="HYBRID SIGNAL TRANSDUCTION HISTIDINE KINASE J"/>
    <property type="match status" value="1"/>
</dbReference>
<dbReference type="InterPro" id="IPR011006">
    <property type="entry name" value="CheY-like_superfamily"/>
</dbReference>
<evidence type="ECO:0000313" key="8">
    <source>
        <dbReference type="EMBL" id="MEX6632176.1"/>
    </source>
</evidence>
<dbReference type="RefSeq" id="WP_369311994.1">
    <property type="nucleotide sequence ID" value="NZ_JBEHZE010000001.1"/>
</dbReference>
<dbReference type="PRINTS" id="PR00344">
    <property type="entry name" value="BCTRLSENSOR"/>
</dbReference>
<accession>A0ABV3Z3W0</accession>
<sequence>MKRWVKSYERFLRISEDGRPENLMRMRAVWMIGAMVAASQIANFFLMFFIYSAWTFDHTLTLIVVSCIIGSIQMVRWYKNPFFYAAFYSALMVGAVLAGALYGNSGINTAILPFIAIGPVMAGFIAGRRAAMTFCGAGTVVLIFIYWVSLNNPSIVAPFDYSRETNRFFQGFFVLCISTGIAVIITERVYAALDEMHKSAIRAQNAEAAKSQFLATMSHELRTPLNGVIGLTDAVLSGDLPKREQKLTETIRTSGESLLLILNDMLDLSKIEAGMLTLEPRATDLRDLVRFVGDSWRESASAKGININVKVTGPIPPAVMIDDLRLRQILQNLMSNGVKFSAQGHVLLHLHASARGAGNYRLDIRVTDTGKGISDDLLDRVFEPFEQGECGTARLYGGTGLGLPICRELAGLLGGKICVEKTGNAGTTFLLTLPVEAVVVSANDLDDEIYDAASDLTGLRVLVAEDNEVNRLVVGEFLKSWGVETVFACNGQECLDVFEADHFDIILMDKNMPILNGVDVVRAIRGRNDPKASIPIIAVTADAMPGEREEMLAAGMNDYITKPLRAGALKATLVRTLKSPKAA</sequence>
<reference evidence="8 9" key="1">
    <citation type="submission" date="2024-05" db="EMBL/GenBank/DDBJ databases">
        <title>Three bacterial strains, DH-69, EH-24, and ECK-19 isolated from coastal sediments.</title>
        <authorList>
            <person name="Ye Y.-Q."/>
            <person name="Du Z.-J."/>
        </authorList>
    </citation>
    <scope>NUCLEOTIDE SEQUENCE [LARGE SCALE GENOMIC DNA]</scope>
    <source>
        <strain evidence="8 9">ECK-19</strain>
    </source>
</reference>
<dbReference type="InterPro" id="IPR036890">
    <property type="entry name" value="HATPase_C_sf"/>
</dbReference>
<evidence type="ECO:0000256" key="3">
    <source>
        <dbReference type="ARBA" id="ARBA00022553"/>
    </source>
</evidence>
<feature type="transmembrane region" description="Helical" evidence="5">
    <location>
        <begin position="28"/>
        <end position="52"/>
    </location>
</feature>
<evidence type="ECO:0000256" key="4">
    <source>
        <dbReference type="PROSITE-ProRule" id="PRU00169"/>
    </source>
</evidence>
<comment type="catalytic activity">
    <reaction evidence="1">
        <text>ATP + protein L-histidine = ADP + protein N-phospho-L-histidine.</text>
        <dbReference type="EC" id="2.7.13.3"/>
    </reaction>
</comment>
<feature type="domain" description="Histidine kinase" evidence="6">
    <location>
        <begin position="216"/>
        <end position="437"/>
    </location>
</feature>
<dbReference type="PANTHER" id="PTHR45339:SF5">
    <property type="entry name" value="HISTIDINE KINASE"/>
    <property type="match status" value="1"/>
</dbReference>
<keyword evidence="5" id="KW-0472">Membrane</keyword>
<dbReference type="SMART" id="SM00448">
    <property type="entry name" value="REC"/>
    <property type="match status" value="1"/>
</dbReference>
<dbReference type="InterPro" id="IPR004358">
    <property type="entry name" value="Sig_transdc_His_kin-like_C"/>
</dbReference>
<keyword evidence="9" id="KW-1185">Reference proteome</keyword>
<dbReference type="InterPro" id="IPR003661">
    <property type="entry name" value="HisK_dim/P_dom"/>
</dbReference>
<dbReference type="Pfam" id="PF02518">
    <property type="entry name" value="HATPase_c"/>
    <property type="match status" value="1"/>
</dbReference>
<evidence type="ECO:0000259" key="6">
    <source>
        <dbReference type="PROSITE" id="PS50109"/>
    </source>
</evidence>
<dbReference type="InterPro" id="IPR001789">
    <property type="entry name" value="Sig_transdc_resp-reg_receiver"/>
</dbReference>
<dbReference type="SMART" id="SM00387">
    <property type="entry name" value="HATPase_c"/>
    <property type="match status" value="1"/>
</dbReference>
<dbReference type="Gene3D" id="3.30.565.10">
    <property type="entry name" value="Histidine kinase-like ATPase, C-terminal domain"/>
    <property type="match status" value="1"/>
</dbReference>
<proteinExistence type="predicted"/>
<dbReference type="SMART" id="SM00388">
    <property type="entry name" value="HisKA"/>
    <property type="match status" value="1"/>
</dbReference>
<evidence type="ECO:0000313" key="9">
    <source>
        <dbReference type="Proteomes" id="UP001560685"/>
    </source>
</evidence>
<dbReference type="InterPro" id="IPR003594">
    <property type="entry name" value="HATPase_dom"/>
</dbReference>
<dbReference type="CDD" id="cd16922">
    <property type="entry name" value="HATPase_EvgS-ArcB-TorS-like"/>
    <property type="match status" value="1"/>
</dbReference>
<dbReference type="SUPFAM" id="SSF55874">
    <property type="entry name" value="ATPase domain of HSP90 chaperone/DNA topoisomerase II/histidine kinase"/>
    <property type="match status" value="1"/>
</dbReference>
<dbReference type="GO" id="GO:0005524">
    <property type="term" value="F:ATP binding"/>
    <property type="evidence" value="ECO:0007669"/>
    <property type="project" value="UniProtKB-KW"/>
</dbReference>